<accession>A0A7X1B640</accession>
<organism evidence="14 15">
    <name type="scientific">Pelagicoccus albus</name>
    <dbReference type="NCBI Taxonomy" id="415222"/>
    <lineage>
        <taxon>Bacteria</taxon>
        <taxon>Pseudomonadati</taxon>
        <taxon>Verrucomicrobiota</taxon>
        <taxon>Opitutia</taxon>
        <taxon>Puniceicoccales</taxon>
        <taxon>Pelagicoccaceae</taxon>
        <taxon>Pelagicoccus</taxon>
    </lineage>
</organism>
<comment type="function">
    <text evidence="2 10 12">Catalyzes the transfer of a dimethylallyl group onto the adenine at position 37 in tRNAs that read codons beginning with uridine, leading to the formation of N6-(dimethylallyl)adenosine (i(6)A).</text>
</comment>
<evidence type="ECO:0000256" key="4">
    <source>
        <dbReference type="ARBA" id="ARBA00022679"/>
    </source>
</evidence>
<keyword evidence="15" id="KW-1185">Reference proteome</keyword>
<comment type="similarity">
    <text evidence="3 10 13">Belongs to the IPP transferase family.</text>
</comment>
<evidence type="ECO:0000256" key="6">
    <source>
        <dbReference type="ARBA" id="ARBA00022741"/>
    </source>
</evidence>
<evidence type="ECO:0000313" key="15">
    <source>
        <dbReference type="Proteomes" id="UP000526501"/>
    </source>
</evidence>
<evidence type="ECO:0000256" key="10">
    <source>
        <dbReference type="HAMAP-Rule" id="MF_00185"/>
    </source>
</evidence>
<evidence type="ECO:0000256" key="1">
    <source>
        <dbReference type="ARBA" id="ARBA00001946"/>
    </source>
</evidence>
<evidence type="ECO:0000256" key="11">
    <source>
        <dbReference type="RuleBase" id="RU003783"/>
    </source>
</evidence>
<dbReference type="SUPFAM" id="SSF52540">
    <property type="entry name" value="P-loop containing nucleoside triphosphate hydrolases"/>
    <property type="match status" value="2"/>
</dbReference>
<dbReference type="AlphaFoldDB" id="A0A7X1B640"/>
<evidence type="ECO:0000256" key="3">
    <source>
        <dbReference type="ARBA" id="ARBA00005842"/>
    </source>
</evidence>
<dbReference type="GO" id="GO:0006400">
    <property type="term" value="P:tRNA modification"/>
    <property type="evidence" value="ECO:0007669"/>
    <property type="project" value="TreeGrafter"/>
</dbReference>
<reference evidence="14 15" key="1">
    <citation type="submission" date="2020-07" db="EMBL/GenBank/DDBJ databases">
        <authorList>
            <person name="Feng X."/>
        </authorList>
    </citation>
    <scope>NUCLEOTIDE SEQUENCE [LARGE SCALE GENOMIC DNA]</scope>
    <source>
        <strain evidence="14 15">JCM23202</strain>
    </source>
</reference>
<evidence type="ECO:0000256" key="7">
    <source>
        <dbReference type="ARBA" id="ARBA00022840"/>
    </source>
</evidence>
<dbReference type="Gene3D" id="3.40.50.300">
    <property type="entry name" value="P-loop containing nucleotide triphosphate hydrolases"/>
    <property type="match status" value="1"/>
</dbReference>
<keyword evidence="5 10" id="KW-0819">tRNA processing</keyword>
<dbReference type="GO" id="GO:0052381">
    <property type="term" value="F:tRNA dimethylallyltransferase activity"/>
    <property type="evidence" value="ECO:0007669"/>
    <property type="project" value="UniProtKB-UniRule"/>
</dbReference>
<feature type="region of interest" description="Interaction with substrate tRNA" evidence="10">
    <location>
        <begin position="48"/>
        <end position="51"/>
    </location>
</feature>
<evidence type="ECO:0000256" key="2">
    <source>
        <dbReference type="ARBA" id="ARBA00003213"/>
    </source>
</evidence>
<evidence type="ECO:0000256" key="9">
    <source>
        <dbReference type="ARBA" id="ARBA00049563"/>
    </source>
</evidence>
<keyword evidence="7 10" id="KW-0067">ATP-binding</keyword>
<evidence type="ECO:0000313" key="14">
    <source>
        <dbReference type="EMBL" id="MBC2606359.1"/>
    </source>
</evidence>
<comment type="subunit">
    <text evidence="10">Monomer.</text>
</comment>
<protein>
    <recommendedName>
        <fullName evidence="10">tRNA dimethylallyltransferase</fullName>
        <ecNumber evidence="10">2.5.1.75</ecNumber>
    </recommendedName>
    <alternativeName>
        <fullName evidence="10">Dimethylallyl diphosphate:tRNA dimethylallyltransferase</fullName>
        <shortName evidence="10">DMAPP:tRNA dimethylallyltransferase</shortName>
        <shortName evidence="10">DMATase</shortName>
    </alternativeName>
    <alternativeName>
        <fullName evidence="10">Isopentenyl-diphosphate:tRNA isopentenyltransferase</fullName>
        <shortName evidence="10">IPP transferase</shortName>
        <shortName evidence="10">IPPT</shortName>
        <shortName evidence="10">IPTase</shortName>
    </alternativeName>
</protein>
<dbReference type="InterPro" id="IPR027417">
    <property type="entry name" value="P-loop_NTPase"/>
</dbReference>
<proteinExistence type="inferred from homology"/>
<feature type="binding site" evidence="10">
    <location>
        <begin position="25"/>
        <end position="30"/>
    </location>
    <ligand>
        <name>substrate</name>
    </ligand>
</feature>
<gene>
    <name evidence="10 14" type="primary">miaA</name>
    <name evidence="14" type="ORF">H5P27_09910</name>
</gene>
<dbReference type="InterPro" id="IPR039657">
    <property type="entry name" value="Dimethylallyltransferase"/>
</dbReference>
<dbReference type="HAMAP" id="MF_00185">
    <property type="entry name" value="IPP_trans"/>
    <property type="match status" value="1"/>
</dbReference>
<feature type="site" description="Interaction with substrate tRNA" evidence="10">
    <location>
        <position position="114"/>
    </location>
</feature>
<comment type="caution">
    <text evidence="14">The sequence shown here is derived from an EMBL/GenBank/DDBJ whole genome shotgun (WGS) entry which is preliminary data.</text>
</comment>
<dbReference type="EC" id="2.5.1.75" evidence="10"/>
<evidence type="ECO:0000256" key="13">
    <source>
        <dbReference type="RuleBase" id="RU003785"/>
    </source>
</evidence>
<dbReference type="RefSeq" id="WP_185660241.1">
    <property type="nucleotide sequence ID" value="NZ_CAWPOO010000012.1"/>
</dbReference>
<dbReference type="Gene3D" id="1.10.20.140">
    <property type="match status" value="1"/>
</dbReference>
<sequence length="325" mass="36254">MSGNKSNKGRKKDSLSTIYCLTGCTAVGKTEYALSWAEAFGAEIVNCDSLLFYRGMDIGTAKPDSSERTRVPHHLIDILEPCEQMDVGRYLDLAKEVIREIQGRGKRVLVVGGSGFYLKAFFDPVVDAVDVSNDTKEMVSSFMERGLSAAVEELRDRNPLGIDGLDIENPRRVQKALERCLESGKTLQQLKREFAGQSNSLTEADKQLCILTRETEELNERIASRVGIMLDMGLVEEVERLLERGIEENPSACRSIGYRETIAYLKGEYDQAQLVERITVNTRRLAKKQRTWFRGQVADRGRFLDLSADSSVSPAEIFSGLGPGK</sequence>
<dbReference type="PANTHER" id="PTHR11088:SF60">
    <property type="entry name" value="TRNA DIMETHYLALLYLTRANSFERASE"/>
    <property type="match status" value="1"/>
</dbReference>
<evidence type="ECO:0000256" key="5">
    <source>
        <dbReference type="ARBA" id="ARBA00022694"/>
    </source>
</evidence>
<evidence type="ECO:0000256" key="8">
    <source>
        <dbReference type="ARBA" id="ARBA00022842"/>
    </source>
</evidence>
<keyword evidence="4 10" id="KW-0808">Transferase</keyword>
<dbReference type="PANTHER" id="PTHR11088">
    <property type="entry name" value="TRNA DIMETHYLALLYLTRANSFERASE"/>
    <property type="match status" value="1"/>
</dbReference>
<evidence type="ECO:0000256" key="12">
    <source>
        <dbReference type="RuleBase" id="RU003784"/>
    </source>
</evidence>
<dbReference type="EMBL" id="JACHVC010000012">
    <property type="protein sequence ID" value="MBC2606359.1"/>
    <property type="molecule type" value="Genomic_DNA"/>
</dbReference>
<name>A0A7X1B640_9BACT</name>
<keyword evidence="6 10" id="KW-0547">Nucleotide-binding</keyword>
<keyword evidence="8 10" id="KW-0460">Magnesium</keyword>
<dbReference type="Pfam" id="PF01715">
    <property type="entry name" value="IPPT"/>
    <property type="match status" value="1"/>
</dbReference>
<dbReference type="Proteomes" id="UP000526501">
    <property type="component" value="Unassembled WGS sequence"/>
</dbReference>
<dbReference type="InterPro" id="IPR018022">
    <property type="entry name" value="IPT"/>
</dbReference>
<feature type="binding site" evidence="10">
    <location>
        <begin position="23"/>
        <end position="30"/>
    </location>
    <ligand>
        <name>ATP</name>
        <dbReference type="ChEBI" id="CHEBI:30616"/>
    </ligand>
</feature>
<comment type="caution">
    <text evidence="10">Lacks conserved residue(s) required for the propagation of feature annotation.</text>
</comment>
<dbReference type="NCBIfam" id="TIGR00174">
    <property type="entry name" value="miaA"/>
    <property type="match status" value="1"/>
</dbReference>
<comment type="catalytic activity">
    <reaction evidence="9 10 11">
        <text>adenosine(37) in tRNA + dimethylallyl diphosphate = N(6)-dimethylallyladenosine(37) in tRNA + diphosphate</text>
        <dbReference type="Rhea" id="RHEA:26482"/>
        <dbReference type="Rhea" id="RHEA-COMP:10162"/>
        <dbReference type="Rhea" id="RHEA-COMP:10375"/>
        <dbReference type="ChEBI" id="CHEBI:33019"/>
        <dbReference type="ChEBI" id="CHEBI:57623"/>
        <dbReference type="ChEBI" id="CHEBI:74411"/>
        <dbReference type="ChEBI" id="CHEBI:74415"/>
        <dbReference type="EC" id="2.5.1.75"/>
    </reaction>
</comment>
<dbReference type="GO" id="GO:0005524">
    <property type="term" value="F:ATP binding"/>
    <property type="evidence" value="ECO:0007669"/>
    <property type="project" value="UniProtKB-UniRule"/>
</dbReference>
<comment type="cofactor">
    <cofactor evidence="1 10">
        <name>Mg(2+)</name>
        <dbReference type="ChEBI" id="CHEBI:18420"/>
    </cofactor>
</comment>